<proteinExistence type="predicted"/>
<dbReference type="SUPFAM" id="SSF110997">
    <property type="entry name" value="Sporulation related repeat"/>
    <property type="match status" value="1"/>
</dbReference>
<dbReference type="InterPro" id="IPR036680">
    <property type="entry name" value="SPOR-like_sf"/>
</dbReference>
<dbReference type="InterPro" id="IPR007730">
    <property type="entry name" value="SPOR-like_dom"/>
</dbReference>
<gene>
    <name evidence="2" type="ORF">SAMN05444000_11844</name>
</gene>
<dbReference type="STRING" id="1470563.SAMN05444000_11844"/>
<dbReference type="Gene3D" id="3.30.70.1070">
    <property type="entry name" value="Sporulation related repeat"/>
    <property type="match status" value="1"/>
</dbReference>
<reference evidence="3" key="1">
    <citation type="submission" date="2016-11" db="EMBL/GenBank/DDBJ databases">
        <authorList>
            <person name="Varghese N."/>
            <person name="Submissions S."/>
        </authorList>
    </citation>
    <scope>NUCLEOTIDE SEQUENCE [LARGE SCALE GENOMIC DNA]</scope>
    <source>
        <strain evidence="3">DSM 100564</strain>
    </source>
</reference>
<dbReference type="GO" id="GO:0042834">
    <property type="term" value="F:peptidoglycan binding"/>
    <property type="evidence" value="ECO:0007669"/>
    <property type="project" value="InterPro"/>
</dbReference>
<dbReference type="PROSITE" id="PS51724">
    <property type="entry name" value="SPOR"/>
    <property type="match status" value="1"/>
</dbReference>
<name>A0A1M6PH60_9RHOB</name>
<accession>A0A1M6PH60</accession>
<evidence type="ECO:0000259" key="1">
    <source>
        <dbReference type="PROSITE" id="PS51724"/>
    </source>
</evidence>
<evidence type="ECO:0000313" key="3">
    <source>
        <dbReference type="Proteomes" id="UP000183982"/>
    </source>
</evidence>
<feature type="domain" description="SPOR" evidence="1">
    <location>
        <begin position="161"/>
        <end position="239"/>
    </location>
</feature>
<keyword evidence="3" id="KW-1185">Reference proteome</keyword>
<dbReference type="Pfam" id="PF05036">
    <property type="entry name" value="SPOR"/>
    <property type="match status" value="1"/>
</dbReference>
<evidence type="ECO:0000313" key="2">
    <source>
        <dbReference type="EMBL" id="SHK07286.1"/>
    </source>
</evidence>
<dbReference type="AlphaFoldDB" id="A0A1M6PH60"/>
<dbReference type="EMBL" id="FQZQ01000018">
    <property type="protein sequence ID" value="SHK07286.1"/>
    <property type="molecule type" value="Genomic_DNA"/>
</dbReference>
<protein>
    <submittedName>
        <fullName evidence="2">Sporulation related domain-containing protein</fullName>
    </submittedName>
</protein>
<sequence length="239" mass="25483">MCRDGAKSKYKVRCGPQAELPYSPGSGNPTAPAPVININRSGASLNAPVGTVVKEGEVASNVRVVPRHVYENRRLVLTTTTVPKGYRKVFDDGRLNPYRAEQTFAGKAAMDAIWTQEVPRELRRDLQDGSSAVVSSKSTTAPATSSTAVISTKSVAKEKSIRLSGQSYVQVATYQDKNAAQGAAKRIQSMGLPAKIGKYERNGATYRIVLAGPFATSDKADRAASKARGAGYSGAFVRN</sequence>
<dbReference type="Proteomes" id="UP000183982">
    <property type="component" value="Unassembled WGS sequence"/>
</dbReference>
<organism evidence="2 3">
    <name type="scientific">Shimia gijangensis</name>
    <dbReference type="NCBI Taxonomy" id="1470563"/>
    <lineage>
        <taxon>Bacteria</taxon>
        <taxon>Pseudomonadati</taxon>
        <taxon>Pseudomonadota</taxon>
        <taxon>Alphaproteobacteria</taxon>
        <taxon>Rhodobacterales</taxon>
        <taxon>Roseobacteraceae</taxon>
    </lineage>
</organism>